<dbReference type="SUPFAM" id="SSF51445">
    <property type="entry name" value="(Trans)glycosidases"/>
    <property type="match status" value="1"/>
</dbReference>
<evidence type="ECO:0000256" key="5">
    <source>
        <dbReference type="ARBA" id="ARBA00023295"/>
    </source>
</evidence>
<evidence type="ECO:0000256" key="4">
    <source>
        <dbReference type="ARBA" id="ARBA00023024"/>
    </source>
</evidence>
<protein>
    <recommendedName>
        <fullName evidence="2">chitinase</fullName>
        <ecNumber evidence="2">3.2.1.14</ecNumber>
    </recommendedName>
</protein>
<dbReference type="GO" id="GO:0006032">
    <property type="term" value="P:chitin catabolic process"/>
    <property type="evidence" value="ECO:0007669"/>
    <property type="project" value="UniProtKB-KW"/>
</dbReference>
<comment type="caution">
    <text evidence="10">The sequence shown here is derived from an EMBL/GenBank/DDBJ whole genome shotgun (WGS) entry which is preliminary data.</text>
</comment>
<dbReference type="Gene3D" id="3.10.50.10">
    <property type="match status" value="1"/>
</dbReference>
<dbReference type="GO" id="GO:0008843">
    <property type="term" value="F:endochitinase activity"/>
    <property type="evidence" value="ECO:0007669"/>
    <property type="project" value="UniProtKB-EC"/>
</dbReference>
<evidence type="ECO:0000313" key="10">
    <source>
        <dbReference type="EMBL" id="RPE34708.1"/>
    </source>
</evidence>
<dbReference type="PANTHER" id="PTHR11177">
    <property type="entry name" value="CHITINASE"/>
    <property type="match status" value="1"/>
</dbReference>
<dbReference type="PROSITE" id="PS01095">
    <property type="entry name" value="GH18_1"/>
    <property type="match status" value="1"/>
</dbReference>
<dbReference type="EMBL" id="RKQG01000001">
    <property type="protein sequence ID" value="RPE34708.1"/>
    <property type="molecule type" value="Genomic_DNA"/>
</dbReference>
<dbReference type="GO" id="GO:0005975">
    <property type="term" value="P:carbohydrate metabolic process"/>
    <property type="evidence" value="ECO:0007669"/>
    <property type="project" value="InterPro"/>
</dbReference>
<keyword evidence="3 6" id="KW-0378">Hydrolase</keyword>
<sequence>MTRRSSAALLVAATLGALLVSPASAQAHGNDDRGRDHRLEGQRVGYFTQWGIYSGFTAKKVQDSGQAGKLTVINYAFGNVSADGTCFEANGAGAGDAWADYQRPVGAEESVDGVADTADQPLKGNFNQLRKLKAENPQLRAVVSLGGWSWSKYFSDAALTDASRKKFVSSCIDLYLKGNLPQLGSAEGGAGAGAGVFDGIDIDWEYPGGGGDGGNVVRPEDGRNYTLLMQEFRRQLDALSGRKGPHYLLTAAVPAGESKIDQLEVKKVAKSVDWLNLMTYDLHGPWEAQGPTNHDANLYADRADASGQQLGVDRVVRTYLDRGLPAKKAVVGVPFYGYGWTGVPAGPKGNGLYQSATGLARGGNLPYNQIKDLPGTVFTDRAHGATWKYDGTEFWTYDTPDLLTRKARYVEQNDLGGVMAWSLDNDDARGSLVAALDKGLQED</sequence>
<dbReference type="CDD" id="cd06548">
    <property type="entry name" value="GH18_chitinase"/>
    <property type="match status" value="1"/>
</dbReference>
<dbReference type="AlphaFoldDB" id="A0A3N4RMN9"/>
<evidence type="ECO:0000256" key="2">
    <source>
        <dbReference type="ARBA" id="ARBA00012729"/>
    </source>
</evidence>
<dbReference type="InterPro" id="IPR029070">
    <property type="entry name" value="Chitinase_insertion_sf"/>
</dbReference>
<dbReference type="InterPro" id="IPR017853">
    <property type="entry name" value="GH"/>
</dbReference>
<dbReference type="EC" id="3.2.1.14" evidence="2"/>
<reference evidence="10 11" key="1">
    <citation type="submission" date="2018-11" db="EMBL/GenBank/DDBJ databases">
        <title>Sequencing the genomes of 1000 actinobacteria strains.</title>
        <authorList>
            <person name="Klenk H.-P."/>
        </authorList>
    </citation>
    <scope>NUCLEOTIDE SEQUENCE [LARGE SCALE GENOMIC DNA]</scope>
    <source>
        <strain evidence="10 11">DSM 44781</strain>
    </source>
</reference>
<evidence type="ECO:0000256" key="7">
    <source>
        <dbReference type="RuleBase" id="RU004453"/>
    </source>
</evidence>
<dbReference type="Proteomes" id="UP000266906">
    <property type="component" value="Unassembled WGS sequence"/>
</dbReference>
<dbReference type="SMART" id="SM00636">
    <property type="entry name" value="Glyco_18"/>
    <property type="match status" value="1"/>
</dbReference>
<comment type="catalytic activity">
    <reaction evidence="1">
        <text>Random endo-hydrolysis of N-acetyl-beta-D-glucosaminide (1-&gt;4)-beta-linkages in chitin and chitodextrins.</text>
        <dbReference type="EC" id="3.2.1.14"/>
    </reaction>
</comment>
<dbReference type="GO" id="GO:0008061">
    <property type="term" value="F:chitin binding"/>
    <property type="evidence" value="ECO:0007669"/>
    <property type="project" value="InterPro"/>
</dbReference>
<evidence type="ECO:0000256" key="1">
    <source>
        <dbReference type="ARBA" id="ARBA00000822"/>
    </source>
</evidence>
<keyword evidence="5 6" id="KW-0326">Glycosidase</keyword>
<dbReference type="InterPro" id="IPR001223">
    <property type="entry name" value="Glyco_hydro18_cat"/>
</dbReference>
<name>A0A3N4RMN9_9ACTN</name>
<evidence type="ECO:0000256" key="8">
    <source>
        <dbReference type="SAM" id="SignalP"/>
    </source>
</evidence>
<organism evidence="10 11">
    <name type="scientific">Kitasatospora cineracea</name>
    <dbReference type="NCBI Taxonomy" id="88074"/>
    <lineage>
        <taxon>Bacteria</taxon>
        <taxon>Bacillati</taxon>
        <taxon>Actinomycetota</taxon>
        <taxon>Actinomycetes</taxon>
        <taxon>Kitasatosporales</taxon>
        <taxon>Streptomycetaceae</taxon>
        <taxon>Kitasatospora</taxon>
    </lineage>
</organism>
<keyword evidence="4" id="KW-0146">Chitin degradation</keyword>
<dbReference type="Gene3D" id="3.20.20.80">
    <property type="entry name" value="Glycosidases"/>
    <property type="match status" value="1"/>
</dbReference>
<keyword evidence="4" id="KW-0119">Carbohydrate metabolism</keyword>
<keyword evidence="8" id="KW-0732">Signal</keyword>
<feature type="chain" id="PRO_5039076994" description="chitinase" evidence="8">
    <location>
        <begin position="26"/>
        <end position="443"/>
    </location>
</feature>
<dbReference type="InterPro" id="IPR011583">
    <property type="entry name" value="Chitinase_II/V-like_cat"/>
</dbReference>
<evidence type="ECO:0000259" key="9">
    <source>
        <dbReference type="PROSITE" id="PS51910"/>
    </source>
</evidence>
<dbReference type="Pfam" id="PF00704">
    <property type="entry name" value="Glyco_hydro_18"/>
    <property type="match status" value="1"/>
</dbReference>
<keyword evidence="4" id="KW-0624">Polysaccharide degradation</keyword>
<accession>A0A3N4RMN9</accession>
<keyword evidence="11" id="KW-1185">Reference proteome</keyword>
<dbReference type="PANTHER" id="PTHR11177:SF317">
    <property type="entry name" value="CHITINASE 12-RELATED"/>
    <property type="match status" value="1"/>
</dbReference>
<feature type="domain" description="GH18" evidence="9">
    <location>
        <begin position="41"/>
        <end position="443"/>
    </location>
</feature>
<comment type="similarity">
    <text evidence="7">Belongs to the glycosyl hydrolase 18 family.</text>
</comment>
<evidence type="ECO:0000256" key="3">
    <source>
        <dbReference type="ARBA" id="ARBA00022801"/>
    </source>
</evidence>
<dbReference type="InterPro" id="IPR050314">
    <property type="entry name" value="Glycosyl_Hydrlase_18"/>
</dbReference>
<evidence type="ECO:0000313" key="11">
    <source>
        <dbReference type="Proteomes" id="UP000266906"/>
    </source>
</evidence>
<evidence type="ECO:0000256" key="6">
    <source>
        <dbReference type="RuleBase" id="RU000489"/>
    </source>
</evidence>
<dbReference type="RefSeq" id="WP_123818399.1">
    <property type="nucleotide sequence ID" value="NZ_RKQG01000001.1"/>
</dbReference>
<dbReference type="SUPFAM" id="SSF54556">
    <property type="entry name" value="Chitinase insertion domain"/>
    <property type="match status" value="1"/>
</dbReference>
<feature type="signal peptide" evidence="8">
    <location>
        <begin position="1"/>
        <end position="25"/>
    </location>
</feature>
<dbReference type="PROSITE" id="PS51910">
    <property type="entry name" value="GH18_2"/>
    <property type="match status" value="1"/>
</dbReference>
<dbReference type="InterPro" id="IPR001579">
    <property type="entry name" value="Glyco_hydro_18_chit_AS"/>
</dbReference>
<proteinExistence type="inferred from homology"/>
<gene>
    <name evidence="10" type="ORF">EDD38_3038</name>
</gene>